<gene>
    <name evidence="3" type="ORF">GAYE_SCF12G3327</name>
</gene>
<sequence>MDKVLIYCFVSTNPKLLLYHPFKLIFNTFTCRKSILFPKNNVVGPFVGSLRCCGEVVQRSPYFFLIDDNNQHYQSLKSSSIEVTRIKDHLEWEAALKIWKTILDKEPELESFHWTIPDELDFTSCAVCLICRKNKQVVAAGRYIVQGVNVEIDRVAVLPEFRGQGIGRSIVQTILRWNITRQGAIYVRAMPHEMGFYSILGFECQSYPERWRGLLRYKMVYKPPICNYSSNCVGIHHMSIHVSDIEKSLAFYGILGFILTEKFITKEHYRACFLQGMGIRLELIEDTFLFASKKNGSSVLKTCSLAFDVTKACVDLESYLLDIRRRNGGILYIRNFPQQQVIGGELAEVATIEDPDKFPLEFIRRHTRLLGEEELGRMSWA</sequence>
<feature type="domain" description="N-acetyltransferase" evidence="1">
    <location>
        <begin position="82"/>
        <end position="224"/>
    </location>
</feature>
<dbReference type="CDD" id="cd04301">
    <property type="entry name" value="NAT_SF"/>
    <property type="match status" value="1"/>
</dbReference>
<dbReference type="GO" id="GO:0016747">
    <property type="term" value="F:acyltransferase activity, transferring groups other than amino-acyl groups"/>
    <property type="evidence" value="ECO:0007669"/>
    <property type="project" value="InterPro"/>
</dbReference>
<dbReference type="SUPFAM" id="SSF54593">
    <property type="entry name" value="Glyoxalase/Bleomycin resistance protein/Dihydroxybiphenyl dioxygenase"/>
    <property type="match status" value="1"/>
</dbReference>
<protein>
    <recommendedName>
        <fullName evidence="5">N-acetyltransferase domain-containing protein</fullName>
    </recommendedName>
</protein>
<evidence type="ECO:0000259" key="1">
    <source>
        <dbReference type="PROSITE" id="PS51186"/>
    </source>
</evidence>
<evidence type="ECO:0000313" key="4">
    <source>
        <dbReference type="Proteomes" id="UP001300502"/>
    </source>
</evidence>
<dbReference type="PROSITE" id="PS51186">
    <property type="entry name" value="GNAT"/>
    <property type="match status" value="1"/>
</dbReference>
<dbReference type="CDD" id="cd06587">
    <property type="entry name" value="VOC"/>
    <property type="match status" value="1"/>
</dbReference>
<organism evidence="3 4">
    <name type="scientific">Galdieria yellowstonensis</name>
    <dbReference type="NCBI Taxonomy" id="3028027"/>
    <lineage>
        <taxon>Eukaryota</taxon>
        <taxon>Rhodophyta</taxon>
        <taxon>Bangiophyceae</taxon>
        <taxon>Galdieriales</taxon>
        <taxon>Galdieriaceae</taxon>
        <taxon>Galdieria</taxon>
    </lineage>
</organism>
<accession>A0AAV9IDL6</accession>
<feature type="domain" description="VOC" evidence="2">
    <location>
        <begin position="234"/>
        <end position="365"/>
    </location>
</feature>
<dbReference type="Gene3D" id="3.40.630.30">
    <property type="match status" value="1"/>
</dbReference>
<dbReference type="InterPro" id="IPR029068">
    <property type="entry name" value="Glyas_Bleomycin-R_OHBP_Dase"/>
</dbReference>
<proteinExistence type="predicted"/>
<name>A0AAV9IDL6_9RHOD</name>
<dbReference type="PROSITE" id="PS51819">
    <property type="entry name" value="VOC"/>
    <property type="match status" value="1"/>
</dbReference>
<evidence type="ECO:0008006" key="5">
    <source>
        <dbReference type="Google" id="ProtNLM"/>
    </source>
</evidence>
<evidence type="ECO:0000313" key="3">
    <source>
        <dbReference type="EMBL" id="KAK4525419.1"/>
    </source>
</evidence>
<dbReference type="AlphaFoldDB" id="A0AAV9IDL6"/>
<dbReference type="InterPro" id="IPR037523">
    <property type="entry name" value="VOC_core"/>
</dbReference>
<dbReference type="Pfam" id="PF00583">
    <property type="entry name" value="Acetyltransf_1"/>
    <property type="match status" value="1"/>
</dbReference>
<dbReference type="InterPro" id="IPR016181">
    <property type="entry name" value="Acyl_CoA_acyltransferase"/>
</dbReference>
<dbReference type="Gene3D" id="3.10.180.10">
    <property type="entry name" value="2,3-Dihydroxybiphenyl 1,2-Dioxygenase, domain 1"/>
    <property type="match status" value="1"/>
</dbReference>
<reference evidence="3 4" key="1">
    <citation type="submission" date="2022-07" db="EMBL/GenBank/DDBJ databases">
        <title>Genome-wide signatures of adaptation to extreme environments.</title>
        <authorList>
            <person name="Cho C.H."/>
            <person name="Yoon H.S."/>
        </authorList>
    </citation>
    <scope>NUCLEOTIDE SEQUENCE [LARGE SCALE GENOMIC DNA]</scope>
    <source>
        <strain evidence="3 4">108.79 E11</strain>
    </source>
</reference>
<keyword evidence="4" id="KW-1185">Reference proteome</keyword>
<dbReference type="InterPro" id="IPR000182">
    <property type="entry name" value="GNAT_dom"/>
</dbReference>
<dbReference type="SUPFAM" id="SSF55729">
    <property type="entry name" value="Acyl-CoA N-acyltransferases (Nat)"/>
    <property type="match status" value="1"/>
</dbReference>
<evidence type="ECO:0000259" key="2">
    <source>
        <dbReference type="PROSITE" id="PS51819"/>
    </source>
</evidence>
<dbReference type="Proteomes" id="UP001300502">
    <property type="component" value="Unassembled WGS sequence"/>
</dbReference>
<dbReference type="EMBL" id="JANCYU010000030">
    <property type="protein sequence ID" value="KAK4525419.1"/>
    <property type="molecule type" value="Genomic_DNA"/>
</dbReference>
<comment type="caution">
    <text evidence="3">The sequence shown here is derived from an EMBL/GenBank/DDBJ whole genome shotgun (WGS) entry which is preliminary data.</text>
</comment>